<feature type="region of interest" description="Disordered" evidence="1">
    <location>
        <begin position="155"/>
        <end position="292"/>
    </location>
</feature>
<evidence type="ECO:0000256" key="1">
    <source>
        <dbReference type="SAM" id="MobiDB-lite"/>
    </source>
</evidence>
<dbReference type="OrthoDB" id="8062037at2759"/>
<comment type="caution">
    <text evidence="2">The sequence shown here is derived from an EMBL/GenBank/DDBJ whole genome shotgun (WGS) entry which is preliminary data.</text>
</comment>
<evidence type="ECO:0000313" key="3">
    <source>
        <dbReference type="Proteomes" id="UP000319160"/>
    </source>
</evidence>
<evidence type="ECO:0000313" key="2">
    <source>
        <dbReference type="EMBL" id="TRX98939.1"/>
    </source>
</evidence>
<feature type="compositionally biased region" description="Polar residues" evidence="1">
    <location>
        <begin position="155"/>
        <end position="182"/>
    </location>
</feature>
<sequence>MDSSGMDFTVRQPNHHHHHHHPHYEQGNGASSASAARCPAFRAATDQGNYQRPTIAPARGSVQYDPTHRNLWQSRSPQTWRPAMISPFTQDSLAMGTFPGPTATNQPAQPQQPLCPMQVNSNVPNIPEAFSPQIAALQQFRPTMHPAPRLLSQPYQGFGSLNPSQSNIQHPSNRPLHRTNTGYAGAPASGSMHSAPPLHNTAPRPPNNPIPIGQTAPFTNENRNPAQQLPNLPQMFATQNAPTPLSRQTPEPISQATGTVEDNSSGPASHSPSGPASIAPHRTNDQPGRMINPVEIRRASTAAIGRARRSMQRYTAAQSEWLNENAVVLRRDINLMEFAENFPGAVSDGEGAMSGRFLRGHHHHSCVICYNEFGVANPEGINEAPLRLPKFTRSRRPGTRIDKSVWTLHGQQHYRSSIQVQATSHRLVVGGSIAIMPTTFEQCRGMWLLNVAHPPPNMIDVDDLVTVCESVPHRLGRTNLEAQHQMARYRLRSVPPEVPAPAPLLNMRLYWNDSSSNNSSQSGGATRLSPLSGSVFDIPSFPTQSQGVNFPDETLFNRSISPNQLATVQGNEHSSRLPQMHPGFRFTPPPTSYLSVSGHMGSNQFTSYQQS</sequence>
<reference evidence="3" key="1">
    <citation type="submission" date="2019-06" db="EMBL/GenBank/DDBJ databases">
        <title>Draft genome sequence of the griseofulvin-producing fungus Xylaria cubensis strain G536.</title>
        <authorList>
            <person name="Mead M.E."/>
            <person name="Raja H.A."/>
            <person name="Steenwyk J.L."/>
            <person name="Knowles S.L."/>
            <person name="Oberlies N.H."/>
            <person name="Rokas A."/>
        </authorList>
    </citation>
    <scope>NUCLEOTIDE SEQUENCE [LARGE SCALE GENOMIC DNA]</scope>
    <source>
        <strain evidence="3">G536</strain>
    </source>
</reference>
<proteinExistence type="predicted"/>
<dbReference type="STRING" id="2512241.A0A553IFG0"/>
<dbReference type="EMBL" id="VFLP01000001">
    <property type="protein sequence ID" value="TRX98939.1"/>
    <property type="molecule type" value="Genomic_DNA"/>
</dbReference>
<name>A0A553IFG0_9PEZI</name>
<gene>
    <name evidence="2" type="ORF">FHL15_000281</name>
</gene>
<feature type="region of interest" description="Disordered" evidence="1">
    <location>
        <begin position="1"/>
        <end position="36"/>
    </location>
</feature>
<dbReference type="Proteomes" id="UP000319160">
    <property type="component" value="Unassembled WGS sequence"/>
</dbReference>
<accession>A0A553IFG0</accession>
<keyword evidence="3" id="KW-1185">Reference proteome</keyword>
<dbReference type="AlphaFoldDB" id="A0A553IFG0"/>
<organism evidence="2 3">
    <name type="scientific">Xylaria flabelliformis</name>
    <dbReference type="NCBI Taxonomy" id="2512241"/>
    <lineage>
        <taxon>Eukaryota</taxon>
        <taxon>Fungi</taxon>
        <taxon>Dikarya</taxon>
        <taxon>Ascomycota</taxon>
        <taxon>Pezizomycotina</taxon>
        <taxon>Sordariomycetes</taxon>
        <taxon>Xylariomycetidae</taxon>
        <taxon>Xylariales</taxon>
        <taxon>Xylariaceae</taxon>
        <taxon>Xylaria</taxon>
    </lineage>
</organism>
<feature type="compositionally biased region" description="Basic residues" evidence="1">
    <location>
        <begin position="13"/>
        <end position="22"/>
    </location>
</feature>
<feature type="compositionally biased region" description="Low complexity" evidence="1">
    <location>
        <begin position="264"/>
        <end position="281"/>
    </location>
</feature>
<feature type="compositionally biased region" description="Polar residues" evidence="1">
    <location>
        <begin position="216"/>
        <end position="263"/>
    </location>
</feature>
<protein>
    <submittedName>
        <fullName evidence="2">Uncharacterized protein</fullName>
    </submittedName>
</protein>